<name>A0A426RYS6_9ACTN</name>
<dbReference type="EMBL" id="PDES01000015">
    <property type="protein sequence ID" value="RRQ81503.1"/>
    <property type="molecule type" value="Genomic_DNA"/>
</dbReference>
<protein>
    <submittedName>
        <fullName evidence="1">Uncharacterized protein</fullName>
    </submittedName>
</protein>
<organism evidence="1 2">
    <name type="scientific">Streptomyces griseofuscus</name>
    <dbReference type="NCBI Taxonomy" id="146922"/>
    <lineage>
        <taxon>Bacteria</taxon>
        <taxon>Bacillati</taxon>
        <taxon>Actinomycetota</taxon>
        <taxon>Actinomycetes</taxon>
        <taxon>Kitasatosporales</taxon>
        <taxon>Streptomycetaceae</taxon>
        <taxon>Streptomyces</taxon>
    </lineage>
</organism>
<dbReference type="RefSeq" id="WP_125214667.1">
    <property type="nucleotide sequence ID" value="NZ_PDES01000015.1"/>
</dbReference>
<gene>
    <name evidence="1" type="ORF">CQW44_30345</name>
</gene>
<dbReference type="Proteomes" id="UP000276379">
    <property type="component" value="Unassembled WGS sequence"/>
</dbReference>
<evidence type="ECO:0000313" key="1">
    <source>
        <dbReference type="EMBL" id="RRQ81503.1"/>
    </source>
</evidence>
<evidence type="ECO:0000313" key="2">
    <source>
        <dbReference type="Proteomes" id="UP000276379"/>
    </source>
</evidence>
<comment type="caution">
    <text evidence="1">The sequence shown here is derived from an EMBL/GenBank/DDBJ whole genome shotgun (WGS) entry which is preliminary data.</text>
</comment>
<proteinExistence type="predicted"/>
<keyword evidence="2" id="KW-1185">Reference proteome</keyword>
<reference evidence="1 2" key="1">
    <citation type="submission" date="2017-10" db="EMBL/GenBank/DDBJ databases">
        <title>Draft genome of actinobacteria isolated from guarana (Paullinia cupana (Mart.) Ducke.</title>
        <authorList>
            <person name="Siqueira K.A."/>
            <person name="Liotti R.G."/>
            <person name="Mendes T.A."/>
            <person name="Soares M.A."/>
        </authorList>
    </citation>
    <scope>NUCLEOTIDE SEQUENCE [LARGE SCALE GENOMIC DNA]</scope>
    <source>
        <strain evidence="1 2">199</strain>
    </source>
</reference>
<dbReference type="AlphaFoldDB" id="A0A426RYS6"/>
<sequence>MLHVIYEAAEDLEPGRLARVDEGRGLVRIRVDKFEPLTKVIPQLNIEIADFLSRADWYQLWGEEIASRHNPAAPIRLEYIFYPGSMPAPVWIREDKGEVHVWVEPGLTTEEFVAAVNPAVKDFLAGGCWFQLFGGEIIDHSPEPMQV</sequence>
<accession>A0A426RYS6</accession>